<evidence type="ECO:0000313" key="2">
    <source>
        <dbReference type="EMBL" id="ROR65265.1"/>
    </source>
</evidence>
<keyword evidence="2" id="KW-0863">Zinc-finger</keyword>
<dbReference type="Proteomes" id="UP000275456">
    <property type="component" value="Unassembled WGS sequence"/>
</dbReference>
<evidence type="ECO:0000259" key="1">
    <source>
        <dbReference type="Pfam" id="PF16571"/>
    </source>
</evidence>
<dbReference type="OrthoDB" id="4171838at2"/>
<keyword evidence="2" id="KW-0862">Zinc</keyword>
<comment type="caution">
    <text evidence="2">The sequence shown here is derived from an EMBL/GenBank/DDBJ whole genome shotgun (WGS) entry which is preliminary data.</text>
</comment>
<protein>
    <submittedName>
        <fullName evidence="2">Treble-clef zinc-finger protein</fullName>
    </submittedName>
</protein>
<accession>A0A3N2AQT9</accession>
<proteinExistence type="predicted"/>
<evidence type="ECO:0000313" key="3">
    <source>
        <dbReference type="Proteomes" id="UP000275456"/>
    </source>
</evidence>
<sequence>MLPITPVDLRAAFVNASRKEVASITLPDWFDDADWASLDYLGWRDPKIARRAYVVAPTLDGEHVGIVLRRADATPRARAQCSWCQDVRLPNDVVLYSAKLAGAAGRRGDTVGTLLCEDFECSRNVRKLPPLAYEGYDLEAARLRRIDELRMRAAGFADAVVRER</sequence>
<dbReference type="InterPro" id="IPR032330">
    <property type="entry name" value="EF-G-binding_C"/>
</dbReference>
<reference evidence="2 3" key="1">
    <citation type="submission" date="2018-11" db="EMBL/GenBank/DDBJ databases">
        <title>Sequencing the genomes of 1000 actinobacteria strains.</title>
        <authorList>
            <person name="Klenk H.-P."/>
        </authorList>
    </citation>
    <scope>NUCLEOTIDE SEQUENCE [LARGE SCALE GENOMIC DNA]</scope>
    <source>
        <strain evidence="2 3">DSM 9580</strain>
    </source>
</reference>
<dbReference type="GO" id="GO:0008270">
    <property type="term" value="F:zinc ion binding"/>
    <property type="evidence" value="ECO:0007669"/>
    <property type="project" value="UniProtKB-KW"/>
</dbReference>
<name>A0A3N2AQT9_9MICO</name>
<keyword evidence="2" id="KW-0479">Metal-binding</keyword>
<dbReference type="EMBL" id="RKHJ01000001">
    <property type="protein sequence ID" value="ROR65265.1"/>
    <property type="molecule type" value="Genomic_DNA"/>
</dbReference>
<gene>
    <name evidence="2" type="ORF">EDD26_0631</name>
</gene>
<dbReference type="RefSeq" id="WP_123696371.1">
    <property type="nucleotide sequence ID" value="NZ_RKHJ01000001.1"/>
</dbReference>
<feature type="domain" description="Elongation factor G-binding protein C-terminal treble-clef zinc-finger" evidence="1">
    <location>
        <begin position="8"/>
        <end position="160"/>
    </location>
</feature>
<dbReference type="AlphaFoldDB" id="A0A3N2AQT9"/>
<keyword evidence="3" id="KW-1185">Reference proteome</keyword>
<dbReference type="Pfam" id="PF16571">
    <property type="entry name" value="FBP_C"/>
    <property type="match status" value="1"/>
</dbReference>
<organism evidence="2 3">
    <name type="scientific">Agrococcus jenensis</name>
    <dbReference type="NCBI Taxonomy" id="46353"/>
    <lineage>
        <taxon>Bacteria</taxon>
        <taxon>Bacillati</taxon>
        <taxon>Actinomycetota</taxon>
        <taxon>Actinomycetes</taxon>
        <taxon>Micrococcales</taxon>
        <taxon>Microbacteriaceae</taxon>
        <taxon>Agrococcus</taxon>
    </lineage>
</organism>